<feature type="compositionally biased region" description="Low complexity" evidence="1">
    <location>
        <begin position="59"/>
        <end position="70"/>
    </location>
</feature>
<accession>A0A934IHK8</accession>
<name>A0A934IHK8_9HYPH</name>
<dbReference type="InterPro" id="IPR011681">
    <property type="entry name" value="GcrA"/>
</dbReference>
<evidence type="ECO:0000313" key="2">
    <source>
        <dbReference type="EMBL" id="MBJ3776854.1"/>
    </source>
</evidence>
<keyword evidence="3" id="KW-1185">Reference proteome</keyword>
<dbReference type="Pfam" id="PF07750">
    <property type="entry name" value="GcrA"/>
    <property type="match status" value="1"/>
</dbReference>
<evidence type="ECO:0000256" key="1">
    <source>
        <dbReference type="SAM" id="MobiDB-lite"/>
    </source>
</evidence>
<dbReference type="Proteomes" id="UP000609531">
    <property type="component" value="Unassembled WGS sequence"/>
</dbReference>
<dbReference type="EMBL" id="JAEKJA010000011">
    <property type="protein sequence ID" value="MBJ3776854.1"/>
    <property type="molecule type" value="Genomic_DNA"/>
</dbReference>
<dbReference type="RefSeq" id="WP_198882754.1">
    <property type="nucleotide sequence ID" value="NZ_JAEKJA010000011.1"/>
</dbReference>
<organism evidence="2 3">
    <name type="scientific">Acuticoccus mangrovi</name>
    <dbReference type="NCBI Taxonomy" id="2796142"/>
    <lineage>
        <taxon>Bacteria</taxon>
        <taxon>Pseudomonadati</taxon>
        <taxon>Pseudomonadota</taxon>
        <taxon>Alphaproteobacteria</taxon>
        <taxon>Hyphomicrobiales</taxon>
        <taxon>Amorphaceae</taxon>
        <taxon>Acuticoccus</taxon>
    </lineage>
</organism>
<evidence type="ECO:0000313" key="3">
    <source>
        <dbReference type="Proteomes" id="UP000609531"/>
    </source>
</evidence>
<dbReference type="Gene3D" id="1.10.10.60">
    <property type="entry name" value="Homeodomain-like"/>
    <property type="match status" value="1"/>
</dbReference>
<reference evidence="2" key="1">
    <citation type="submission" date="2020-12" db="EMBL/GenBank/DDBJ databases">
        <title>Bacterial taxonomy.</title>
        <authorList>
            <person name="Pan X."/>
        </authorList>
    </citation>
    <scope>NUCLEOTIDE SEQUENCE</scope>
    <source>
        <strain evidence="2">B2012</strain>
    </source>
</reference>
<comment type="caution">
    <text evidence="2">The sequence shown here is derived from an EMBL/GenBank/DDBJ whole genome shotgun (WGS) entry which is preliminary data.</text>
</comment>
<gene>
    <name evidence="2" type="ORF">JCR33_14200</name>
</gene>
<sequence length="164" mass="17502">MSWTDDRIETLRKLWADGLSASQIATALGGVSRNAVIGKIHRLGLSGRVKSPKARTPAKRAPVAPQRPAQPAPARVMAVGATAVKVVERELPAPVVLPEAEIVSLHGGVTLLELTHSCCRWPIGDPSDANFRFCGARTAAGEVYCRAHAEQAFPARARKPKENA</sequence>
<protein>
    <submittedName>
        <fullName evidence="2">GcrA cell cycle regulator</fullName>
    </submittedName>
</protein>
<feature type="region of interest" description="Disordered" evidence="1">
    <location>
        <begin position="49"/>
        <end position="70"/>
    </location>
</feature>
<proteinExistence type="predicted"/>
<dbReference type="AlphaFoldDB" id="A0A934IHK8"/>